<dbReference type="EMBL" id="WWEO01000024">
    <property type="protein sequence ID" value="NCD67759.1"/>
    <property type="molecule type" value="Genomic_DNA"/>
</dbReference>
<evidence type="ECO:0000313" key="1">
    <source>
        <dbReference type="EMBL" id="NCD67759.1"/>
    </source>
</evidence>
<organism evidence="1 2">
    <name type="scientific">Mucilaginibacter agri</name>
    <dbReference type="NCBI Taxonomy" id="2695265"/>
    <lineage>
        <taxon>Bacteria</taxon>
        <taxon>Pseudomonadati</taxon>
        <taxon>Bacteroidota</taxon>
        <taxon>Sphingobacteriia</taxon>
        <taxon>Sphingobacteriales</taxon>
        <taxon>Sphingobacteriaceae</taxon>
        <taxon>Mucilaginibacter</taxon>
    </lineage>
</organism>
<dbReference type="RefSeq" id="WP_166583822.1">
    <property type="nucleotide sequence ID" value="NZ_WWEO01000024.1"/>
</dbReference>
<gene>
    <name evidence="1" type="ORF">GSY63_00145</name>
</gene>
<protein>
    <recommendedName>
        <fullName evidence="3">SH3 domain-containing protein</fullName>
    </recommendedName>
</protein>
<reference evidence="1" key="2">
    <citation type="submission" date="2020-10" db="EMBL/GenBank/DDBJ databases">
        <title>Mucilaginibacter sp. nov., isolated from soil.</title>
        <authorList>
            <person name="Jeon C.O."/>
        </authorList>
    </citation>
    <scope>NUCLEOTIDE SEQUENCE</scope>
    <source>
        <strain evidence="1">R11</strain>
    </source>
</reference>
<dbReference type="Proteomes" id="UP000638732">
    <property type="component" value="Unassembled WGS sequence"/>
</dbReference>
<evidence type="ECO:0008006" key="3">
    <source>
        <dbReference type="Google" id="ProtNLM"/>
    </source>
</evidence>
<evidence type="ECO:0000313" key="2">
    <source>
        <dbReference type="Proteomes" id="UP000638732"/>
    </source>
</evidence>
<name>A0A965ZB27_9SPHI</name>
<dbReference type="AlphaFoldDB" id="A0A965ZB27"/>
<proteinExistence type="predicted"/>
<sequence length="53" mass="5918">MIKYKAAVYDKPDTTASRITNIVPGRSVLLIGVYKNFKLIAVDGAEGWVYDKK</sequence>
<accession>A0A965ZB27</accession>
<dbReference type="Gene3D" id="2.30.30.40">
    <property type="entry name" value="SH3 Domains"/>
    <property type="match status" value="1"/>
</dbReference>
<reference evidence="1" key="1">
    <citation type="submission" date="2020-01" db="EMBL/GenBank/DDBJ databases">
        <authorList>
            <person name="Seo Y.L."/>
        </authorList>
    </citation>
    <scope>NUCLEOTIDE SEQUENCE</scope>
    <source>
        <strain evidence="1">R11</strain>
    </source>
</reference>
<keyword evidence="2" id="KW-1185">Reference proteome</keyword>
<comment type="caution">
    <text evidence="1">The sequence shown here is derived from an EMBL/GenBank/DDBJ whole genome shotgun (WGS) entry which is preliminary data.</text>
</comment>